<sequence>MITEVEIAYIGLLEGGLEDEVPGEAKERIIEALDTLLLERQMNKLREESSN</sequence>
<reference evidence="1" key="1">
    <citation type="journal article" date="2014" name="Front. Microbiol.">
        <title>High frequency of phylogenetically diverse reductive dehalogenase-homologous genes in deep subseafloor sedimentary metagenomes.</title>
        <authorList>
            <person name="Kawai M."/>
            <person name="Futagami T."/>
            <person name="Toyoda A."/>
            <person name="Takaki Y."/>
            <person name="Nishi S."/>
            <person name="Hori S."/>
            <person name="Arai W."/>
            <person name="Tsubouchi T."/>
            <person name="Morono Y."/>
            <person name="Uchiyama I."/>
            <person name="Ito T."/>
            <person name="Fujiyama A."/>
            <person name="Inagaki F."/>
            <person name="Takami H."/>
        </authorList>
    </citation>
    <scope>NUCLEOTIDE SEQUENCE</scope>
    <source>
        <strain evidence="1">Expedition CK06-06</strain>
    </source>
</reference>
<gene>
    <name evidence="1" type="ORF">S12H4_23303</name>
</gene>
<dbReference type="AlphaFoldDB" id="X1T6M0"/>
<proteinExistence type="predicted"/>
<name>X1T6M0_9ZZZZ</name>
<accession>X1T6M0</accession>
<dbReference type="EMBL" id="BARW01012350">
    <property type="protein sequence ID" value="GAI83220.1"/>
    <property type="molecule type" value="Genomic_DNA"/>
</dbReference>
<organism evidence="1">
    <name type="scientific">marine sediment metagenome</name>
    <dbReference type="NCBI Taxonomy" id="412755"/>
    <lineage>
        <taxon>unclassified sequences</taxon>
        <taxon>metagenomes</taxon>
        <taxon>ecological metagenomes</taxon>
    </lineage>
</organism>
<protein>
    <submittedName>
        <fullName evidence="1">Uncharacterized protein</fullName>
    </submittedName>
</protein>
<evidence type="ECO:0000313" key="1">
    <source>
        <dbReference type="EMBL" id="GAI83220.1"/>
    </source>
</evidence>
<comment type="caution">
    <text evidence="1">The sequence shown here is derived from an EMBL/GenBank/DDBJ whole genome shotgun (WGS) entry which is preliminary data.</text>
</comment>